<gene>
    <name evidence="1" type="ORF">HHL28_03465</name>
</gene>
<evidence type="ECO:0000313" key="2">
    <source>
        <dbReference type="Proteomes" id="UP000501891"/>
    </source>
</evidence>
<accession>A0A858R4H1</accession>
<proteinExistence type="predicted"/>
<sequence>MPAFDPELLAAYTVAALALSLAPGPDMLFCFANGVAHGARGHWRRPWASSWACACMSRR</sequence>
<evidence type="ECO:0000313" key="1">
    <source>
        <dbReference type="EMBL" id="QJE72284.1"/>
    </source>
</evidence>
<dbReference type="KEGG" id="acru:HHL28_03465"/>
<keyword evidence="2" id="KW-1185">Reference proteome</keyword>
<organism evidence="1 2">
    <name type="scientific">Aerophototrophica crusticola</name>
    <dbReference type="NCBI Taxonomy" id="1709002"/>
    <lineage>
        <taxon>Bacteria</taxon>
        <taxon>Pseudomonadati</taxon>
        <taxon>Pseudomonadota</taxon>
        <taxon>Alphaproteobacteria</taxon>
        <taxon>Rhodospirillales</taxon>
        <taxon>Rhodospirillaceae</taxon>
        <taxon>Aerophototrophica</taxon>
    </lineage>
</organism>
<evidence type="ECO:0008006" key="3">
    <source>
        <dbReference type="Google" id="ProtNLM"/>
    </source>
</evidence>
<name>A0A858R4H1_9PROT</name>
<protein>
    <recommendedName>
        <fullName evidence="3">Lysine transporter LysE</fullName>
    </recommendedName>
</protein>
<dbReference type="Proteomes" id="UP000501891">
    <property type="component" value="Chromosome"/>
</dbReference>
<dbReference type="AlphaFoldDB" id="A0A858R4H1"/>
<reference evidence="1" key="1">
    <citation type="submission" date="2020-04" db="EMBL/GenBank/DDBJ databases">
        <title>A desert anoxygenic phototrophic bacterium fixes CO2 using RubisCO under aerobic conditions.</title>
        <authorList>
            <person name="Tang K."/>
        </authorList>
    </citation>
    <scope>NUCLEOTIDE SEQUENCE [LARGE SCALE GENOMIC DNA]</scope>
    <source>
        <strain evidence="1">MIMtkB3</strain>
    </source>
</reference>
<dbReference type="EMBL" id="CP051775">
    <property type="protein sequence ID" value="QJE72284.1"/>
    <property type="molecule type" value="Genomic_DNA"/>
</dbReference>